<name>A0A4Z1K0N5_9HELO</name>
<comment type="caution">
    <text evidence="2">The sequence shown here is derived from an EMBL/GenBank/DDBJ whole genome shotgun (WGS) entry which is preliminary data.</text>
</comment>
<proteinExistence type="predicted"/>
<protein>
    <submittedName>
        <fullName evidence="2">Uncharacterized protein</fullName>
    </submittedName>
</protein>
<dbReference type="Proteomes" id="UP000297229">
    <property type="component" value="Unassembled WGS sequence"/>
</dbReference>
<sequence>MIRFNILQGNKRARTNVSERGDVDDDVDNAMAFITKALLAKSLEIKRLEARLEQMSSESSAAMSRFQQLSDDNAALEKENKDQAETIENYRLQLSKIRKEMRKSISEEKCRKILAGEPYRRVAEGWDNMAEIRDLAEVNMKKFTEEQGFCSHTVFTLHRPVTYFKMIDERTFLIVLDGAPTVGPTAERIEILSGYEPCDRKRALY</sequence>
<evidence type="ECO:0000256" key="1">
    <source>
        <dbReference type="SAM" id="Coils"/>
    </source>
</evidence>
<organism evidence="2 3">
    <name type="scientific">Botrytis elliptica</name>
    <dbReference type="NCBI Taxonomy" id="278938"/>
    <lineage>
        <taxon>Eukaryota</taxon>
        <taxon>Fungi</taxon>
        <taxon>Dikarya</taxon>
        <taxon>Ascomycota</taxon>
        <taxon>Pezizomycotina</taxon>
        <taxon>Leotiomycetes</taxon>
        <taxon>Helotiales</taxon>
        <taxon>Sclerotiniaceae</taxon>
        <taxon>Botrytis</taxon>
    </lineage>
</organism>
<evidence type="ECO:0000313" key="3">
    <source>
        <dbReference type="Proteomes" id="UP000297229"/>
    </source>
</evidence>
<dbReference type="AlphaFoldDB" id="A0A4Z1K0N5"/>
<keyword evidence="1" id="KW-0175">Coiled coil</keyword>
<evidence type="ECO:0000313" key="2">
    <source>
        <dbReference type="EMBL" id="TGO79719.1"/>
    </source>
</evidence>
<dbReference type="EMBL" id="PQXM01000025">
    <property type="protein sequence ID" value="TGO79719.1"/>
    <property type="molecule type" value="Genomic_DNA"/>
</dbReference>
<keyword evidence="3" id="KW-1185">Reference proteome</keyword>
<feature type="coiled-coil region" evidence="1">
    <location>
        <begin position="38"/>
        <end position="107"/>
    </location>
</feature>
<accession>A0A4Z1K0N5</accession>
<reference evidence="2 3" key="1">
    <citation type="submission" date="2017-12" db="EMBL/GenBank/DDBJ databases">
        <title>Comparative genomics of Botrytis spp.</title>
        <authorList>
            <person name="Valero-Jimenez C.A."/>
            <person name="Tapia P."/>
            <person name="Veloso J."/>
            <person name="Silva-Moreno E."/>
            <person name="Staats M."/>
            <person name="Valdes J.H."/>
            <person name="Van Kan J.A.L."/>
        </authorList>
    </citation>
    <scope>NUCLEOTIDE SEQUENCE [LARGE SCALE GENOMIC DNA]</scope>
    <source>
        <strain evidence="2 3">Be9601</strain>
    </source>
</reference>
<gene>
    <name evidence="2" type="ORF">BELL_0025g00340</name>
</gene>